<feature type="region of interest" description="Disordered" evidence="3">
    <location>
        <begin position="1"/>
        <end position="21"/>
    </location>
</feature>
<protein>
    <submittedName>
        <fullName evidence="5">Patatin-like phospholipase family protein</fullName>
    </submittedName>
</protein>
<dbReference type="Pfam" id="PF01734">
    <property type="entry name" value="Patatin"/>
    <property type="match status" value="1"/>
</dbReference>
<keyword evidence="2" id="KW-0442">Lipid degradation</keyword>
<keyword evidence="2" id="KW-0378">Hydrolase</keyword>
<dbReference type="RefSeq" id="WP_166278362.1">
    <property type="nucleotide sequence ID" value="NZ_JAANNP010000001.1"/>
</dbReference>
<feature type="short sequence motif" description="DGA/G" evidence="2">
    <location>
        <begin position="233"/>
        <end position="235"/>
    </location>
</feature>
<dbReference type="InterPro" id="IPR016035">
    <property type="entry name" value="Acyl_Trfase/lysoPLipase"/>
</dbReference>
<evidence type="ECO:0000313" key="6">
    <source>
        <dbReference type="Proteomes" id="UP000800981"/>
    </source>
</evidence>
<dbReference type="PROSITE" id="PS51635">
    <property type="entry name" value="PNPLA"/>
    <property type="match status" value="1"/>
</dbReference>
<dbReference type="EMBL" id="JAANNP010000001">
    <property type="protein sequence ID" value="NHC13018.1"/>
    <property type="molecule type" value="Genomic_DNA"/>
</dbReference>
<feature type="active site" description="Proton acceptor" evidence="2">
    <location>
        <position position="233"/>
    </location>
</feature>
<comment type="caution">
    <text evidence="2">Lacks conserved residue(s) required for the propagation of feature annotation.</text>
</comment>
<dbReference type="InterPro" id="IPR002641">
    <property type="entry name" value="PNPLA_dom"/>
</dbReference>
<evidence type="ECO:0000256" key="1">
    <source>
        <dbReference type="ARBA" id="ARBA00023098"/>
    </source>
</evidence>
<reference evidence="5 6" key="1">
    <citation type="submission" date="2020-03" db="EMBL/GenBank/DDBJ databases">
        <title>Two novel Motilibacter sp.</title>
        <authorList>
            <person name="Liu S."/>
        </authorList>
    </citation>
    <scope>NUCLEOTIDE SEQUENCE [LARGE SCALE GENOMIC DNA]</scope>
    <source>
        <strain evidence="5 6">E257</strain>
    </source>
</reference>
<dbReference type="SUPFAM" id="SSF52151">
    <property type="entry name" value="FabD/lysophospholipase-like"/>
    <property type="match status" value="1"/>
</dbReference>
<evidence type="ECO:0000256" key="2">
    <source>
        <dbReference type="PROSITE-ProRule" id="PRU01161"/>
    </source>
</evidence>
<keyword evidence="6" id="KW-1185">Reference proteome</keyword>
<comment type="caution">
    <text evidence="5">The sequence shown here is derived from an EMBL/GenBank/DDBJ whole genome shotgun (WGS) entry which is preliminary data.</text>
</comment>
<organism evidence="5 6">
    <name type="scientific">Motilibacter deserti</name>
    <dbReference type="NCBI Taxonomy" id="2714956"/>
    <lineage>
        <taxon>Bacteria</taxon>
        <taxon>Bacillati</taxon>
        <taxon>Actinomycetota</taxon>
        <taxon>Actinomycetes</taxon>
        <taxon>Motilibacterales</taxon>
        <taxon>Motilibacteraceae</taxon>
        <taxon>Motilibacter</taxon>
    </lineage>
</organism>
<dbReference type="Proteomes" id="UP000800981">
    <property type="component" value="Unassembled WGS sequence"/>
</dbReference>
<evidence type="ECO:0000256" key="3">
    <source>
        <dbReference type="SAM" id="MobiDB-lite"/>
    </source>
</evidence>
<proteinExistence type="predicted"/>
<feature type="active site" description="Nucleophile" evidence="2">
    <location>
        <position position="75"/>
    </location>
</feature>
<keyword evidence="1 2" id="KW-0443">Lipid metabolism</keyword>
<evidence type="ECO:0000313" key="5">
    <source>
        <dbReference type="EMBL" id="NHC13018.1"/>
    </source>
</evidence>
<accession>A0ABX0GQA4</accession>
<dbReference type="Gene3D" id="3.40.1090.10">
    <property type="entry name" value="Cytosolic phospholipase A2 catalytic domain"/>
    <property type="match status" value="2"/>
</dbReference>
<evidence type="ECO:0000259" key="4">
    <source>
        <dbReference type="PROSITE" id="PS51635"/>
    </source>
</evidence>
<sequence length="350" mass="36359">MLDEQRSESVPAAAVGSGAEVGTVGTQEAELGVRRGIALGAGGVLGAAWEVGALCALSEVLGVDAREAEVLVGTSAGSVVAATLAAGVSAEQLRDFHLGLPLPEGLTVVWDHETGTGGARPARPGRMPASPALLARAVRHRGEVPWVTALWAAAPRGRGSLAALRGAVDAMVGKGAWAPRPVWIPAVDFATGERVVFGREGAPQVSLGRAVEASCTAPLWFAPVRIDGRDYVDGGLRSAVSVDLFAGLGLDELYVVAPLASTQPDRPTGRLEKAERLWRRRVTRRVLAEARAVAAGGTRVVLVTPGPQDLQAMGANLMDPARRVRVLETSLRTTAAALRRQCLPATQEVA</sequence>
<feature type="short sequence motif" description="GXSXG" evidence="2">
    <location>
        <begin position="73"/>
        <end position="77"/>
    </location>
</feature>
<feature type="domain" description="PNPLA" evidence="4">
    <location>
        <begin position="38"/>
        <end position="246"/>
    </location>
</feature>
<name>A0ABX0GQA4_9ACTN</name>
<gene>
    <name evidence="5" type="ORF">G9H71_04405</name>
</gene>